<keyword evidence="1" id="KW-0812">Transmembrane</keyword>
<accession>A0A4Y3PPX2</accession>
<keyword evidence="3" id="KW-1185">Reference proteome</keyword>
<comment type="caution">
    <text evidence="2">The sequence shown here is derived from an EMBL/GenBank/DDBJ whole genome shotgun (WGS) entry which is preliminary data.</text>
</comment>
<protein>
    <submittedName>
        <fullName evidence="2">Uncharacterized protein</fullName>
    </submittedName>
</protein>
<dbReference type="Proteomes" id="UP000316882">
    <property type="component" value="Unassembled WGS sequence"/>
</dbReference>
<evidence type="ECO:0000313" key="3">
    <source>
        <dbReference type="Proteomes" id="UP000316882"/>
    </source>
</evidence>
<proteinExistence type="predicted"/>
<organism evidence="2 3">
    <name type="scientific">Brevibacillus parabrevis</name>
    <dbReference type="NCBI Taxonomy" id="54914"/>
    <lineage>
        <taxon>Bacteria</taxon>
        <taxon>Bacillati</taxon>
        <taxon>Bacillota</taxon>
        <taxon>Bacilli</taxon>
        <taxon>Bacillales</taxon>
        <taxon>Paenibacillaceae</taxon>
        <taxon>Brevibacillus</taxon>
    </lineage>
</organism>
<sequence length="70" mass="8131">MSYSLSKINIKAQNIPPSNILLSPPKNNPVKNPKTIIIKTSNNLNIFVFIPFFGFYVYNNIEKLKGKRWY</sequence>
<name>A0A4Y3PPX2_BREPA</name>
<evidence type="ECO:0000313" key="2">
    <source>
        <dbReference type="EMBL" id="GEB35257.1"/>
    </source>
</evidence>
<reference evidence="2 3" key="1">
    <citation type="submission" date="2019-06" db="EMBL/GenBank/DDBJ databases">
        <title>Whole genome shotgun sequence of Brevibacillus parabrevis NBRC 12334.</title>
        <authorList>
            <person name="Hosoyama A."/>
            <person name="Uohara A."/>
            <person name="Ohji S."/>
            <person name="Ichikawa N."/>
        </authorList>
    </citation>
    <scope>NUCLEOTIDE SEQUENCE [LARGE SCALE GENOMIC DNA]</scope>
    <source>
        <strain evidence="2 3">NBRC 12334</strain>
    </source>
</reference>
<feature type="transmembrane region" description="Helical" evidence="1">
    <location>
        <begin position="36"/>
        <end position="58"/>
    </location>
</feature>
<gene>
    <name evidence="2" type="ORF">BPA01_48370</name>
</gene>
<keyword evidence="1" id="KW-0472">Membrane</keyword>
<evidence type="ECO:0000256" key="1">
    <source>
        <dbReference type="SAM" id="Phobius"/>
    </source>
</evidence>
<dbReference type="AlphaFoldDB" id="A0A4Y3PPX2"/>
<keyword evidence="1" id="KW-1133">Transmembrane helix</keyword>
<dbReference type="EMBL" id="BJMH01000036">
    <property type="protein sequence ID" value="GEB35257.1"/>
    <property type="molecule type" value="Genomic_DNA"/>
</dbReference>